<gene>
    <name evidence="1" type="ORF">EV668_2609</name>
</gene>
<dbReference type="RefSeq" id="WP_133770650.1">
    <property type="nucleotide sequence ID" value="NZ_SNZR01000013.1"/>
</dbReference>
<keyword evidence="2" id="KW-1185">Reference proteome</keyword>
<proteinExistence type="predicted"/>
<organism evidence="1 2">
    <name type="scientific">Enterovirga rhinocerotis</name>
    <dbReference type="NCBI Taxonomy" id="1339210"/>
    <lineage>
        <taxon>Bacteria</taxon>
        <taxon>Pseudomonadati</taxon>
        <taxon>Pseudomonadota</taxon>
        <taxon>Alphaproteobacteria</taxon>
        <taxon>Hyphomicrobiales</taxon>
        <taxon>Methylobacteriaceae</taxon>
        <taxon>Enterovirga</taxon>
    </lineage>
</organism>
<dbReference type="AlphaFoldDB" id="A0A4R7BVC0"/>
<comment type="caution">
    <text evidence="1">The sequence shown here is derived from an EMBL/GenBank/DDBJ whole genome shotgun (WGS) entry which is preliminary data.</text>
</comment>
<dbReference type="Proteomes" id="UP000295122">
    <property type="component" value="Unassembled WGS sequence"/>
</dbReference>
<accession>A0A4R7BVC0</accession>
<dbReference type="EMBL" id="SNZR01000013">
    <property type="protein sequence ID" value="TDR89774.1"/>
    <property type="molecule type" value="Genomic_DNA"/>
</dbReference>
<evidence type="ECO:0000313" key="2">
    <source>
        <dbReference type="Proteomes" id="UP000295122"/>
    </source>
</evidence>
<name>A0A4R7BVC0_9HYPH</name>
<protein>
    <submittedName>
        <fullName evidence="1">Uncharacterized protein</fullName>
    </submittedName>
</protein>
<reference evidence="1 2" key="1">
    <citation type="submission" date="2019-03" db="EMBL/GenBank/DDBJ databases">
        <title>Genomic Encyclopedia of Type Strains, Phase IV (KMG-IV): sequencing the most valuable type-strain genomes for metagenomic binning, comparative biology and taxonomic classification.</title>
        <authorList>
            <person name="Goeker M."/>
        </authorList>
    </citation>
    <scope>NUCLEOTIDE SEQUENCE [LARGE SCALE GENOMIC DNA]</scope>
    <source>
        <strain evidence="1 2">DSM 25903</strain>
    </source>
</reference>
<evidence type="ECO:0000313" key="1">
    <source>
        <dbReference type="EMBL" id="TDR89774.1"/>
    </source>
</evidence>
<sequence>MSSVSPAATVEAALVLQAEARADRMATAMVKQAARQDQALADMLAAAAQTGAAALPAGQGIALDRRV</sequence>